<proteinExistence type="predicted"/>
<name>A0A975KB34_9SPHN</name>
<dbReference type="KEGG" id="spph:KFK14_04550"/>
<dbReference type="InterPro" id="IPR051269">
    <property type="entry name" value="Fe-S_cluster_ET"/>
</dbReference>
<dbReference type="Gene3D" id="3.30.70.20">
    <property type="match status" value="1"/>
</dbReference>
<dbReference type="GO" id="GO:0046872">
    <property type="term" value="F:metal ion binding"/>
    <property type="evidence" value="ECO:0007669"/>
    <property type="project" value="UniProtKB-KW"/>
</dbReference>
<dbReference type="Proteomes" id="UP000681425">
    <property type="component" value="Chromosome"/>
</dbReference>
<dbReference type="PANTHER" id="PTHR36923:SF3">
    <property type="entry name" value="FERREDOXIN"/>
    <property type="match status" value="1"/>
</dbReference>
<evidence type="ECO:0000256" key="4">
    <source>
        <dbReference type="ARBA" id="ARBA00023004"/>
    </source>
</evidence>
<dbReference type="EMBL" id="CP073910">
    <property type="protein sequence ID" value="QUT08115.1"/>
    <property type="molecule type" value="Genomic_DNA"/>
</dbReference>
<dbReference type="PANTHER" id="PTHR36923">
    <property type="entry name" value="FERREDOXIN"/>
    <property type="match status" value="1"/>
</dbReference>
<accession>A0A975KB34</accession>
<sequence>MKIKVDTSLCSGHARCAAIAGDIYRLDDNGYCIADGDSVPEGQEALAQRGARACPERAITLVEE</sequence>
<dbReference type="SUPFAM" id="SSF54862">
    <property type="entry name" value="4Fe-4S ferredoxins"/>
    <property type="match status" value="1"/>
</dbReference>
<evidence type="ECO:0000313" key="7">
    <source>
        <dbReference type="Proteomes" id="UP000681425"/>
    </source>
</evidence>
<keyword evidence="2" id="KW-0479">Metal-binding</keyword>
<dbReference type="AlphaFoldDB" id="A0A975KB34"/>
<evidence type="ECO:0000256" key="2">
    <source>
        <dbReference type="ARBA" id="ARBA00022723"/>
    </source>
</evidence>
<keyword evidence="7" id="KW-1185">Reference proteome</keyword>
<keyword evidence="3" id="KW-0249">Electron transport</keyword>
<reference evidence="6" key="1">
    <citation type="submission" date="2021-04" db="EMBL/GenBank/DDBJ databases">
        <title>Isolation of p-tert-butylphenol degrading bacteria Sphingobium phenoxybenzoativorans Tas13 from active sludge.</title>
        <authorList>
            <person name="Li Y."/>
        </authorList>
    </citation>
    <scope>NUCLEOTIDE SEQUENCE</scope>
    <source>
        <strain evidence="6">Tas13</strain>
    </source>
</reference>
<dbReference type="GO" id="GO:0051536">
    <property type="term" value="F:iron-sulfur cluster binding"/>
    <property type="evidence" value="ECO:0007669"/>
    <property type="project" value="UniProtKB-KW"/>
</dbReference>
<evidence type="ECO:0000256" key="5">
    <source>
        <dbReference type="ARBA" id="ARBA00023014"/>
    </source>
</evidence>
<keyword evidence="5" id="KW-0411">Iron-sulfur</keyword>
<organism evidence="6 7">
    <name type="scientific">Sphingobium phenoxybenzoativorans</name>
    <dbReference type="NCBI Taxonomy" id="1592790"/>
    <lineage>
        <taxon>Bacteria</taxon>
        <taxon>Pseudomonadati</taxon>
        <taxon>Pseudomonadota</taxon>
        <taxon>Alphaproteobacteria</taxon>
        <taxon>Sphingomonadales</taxon>
        <taxon>Sphingomonadaceae</taxon>
        <taxon>Sphingobium</taxon>
    </lineage>
</organism>
<keyword evidence="1" id="KW-0813">Transport</keyword>
<gene>
    <name evidence="6" type="ORF">KFK14_04550</name>
</gene>
<keyword evidence="4" id="KW-0408">Iron</keyword>
<protein>
    <submittedName>
        <fullName evidence="6">Ferredoxin</fullName>
    </submittedName>
</protein>
<evidence type="ECO:0000313" key="6">
    <source>
        <dbReference type="EMBL" id="QUT08115.1"/>
    </source>
</evidence>
<dbReference type="OrthoDB" id="164224at2"/>
<dbReference type="Pfam" id="PF13459">
    <property type="entry name" value="Fer4_15"/>
    <property type="match status" value="1"/>
</dbReference>
<evidence type="ECO:0000256" key="1">
    <source>
        <dbReference type="ARBA" id="ARBA00022448"/>
    </source>
</evidence>
<evidence type="ECO:0000256" key="3">
    <source>
        <dbReference type="ARBA" id="ARBA00022982"/>
    </source>
</evidence>